<dbReference type="Gene3D" id="2.40.50.140">
    <property type="entry name" value="Nucleic acid-binding proteins"/>
    <property type="match status" value="2"/>
</dbReference>
<dbReference type="CDD" id="cd04471">
    <property type="entry name" value="S1_RNase_R"/>
    <property type="match status" value="1"/>
</dbReference>
<comment type="similarity">
    <text evidence="8">Belongs to the RNR ribonuclease family. RNase R subfamily.</text>
</comment>
<dbReference type="PANTHER" id="PTHR23355">
    <property type="entry name" value="RIBONUCLEASE"/>
    <property type="match status" value="1"/>
</dbReference>
<dbReference type="PATRIC" id="fig|79604.3.peg.851"/>
<reference evidence="11" key="1">
    <citation type="submission" date="2016-10" db="EMBL/GenBank/DDBJ databases">
        <authorList>
            <person name="Varghese N."/>
        </authorList>
    </citation>
    <scope>NUCLEOTIDE SEQUENCE [LARGE SCALE GENOMIC DNA]</scope>
    <source>
        <strain evidence="11">DSM 21843</strain>
    </source>
</reference>
<evidence type="ECO:0000256" key="1">
    <source>
        <dbReference type="ARBA" id="ARBA00001849"/>
    </source>
</evidence>
<dbReference type="RefSeq" id="WP_066661721.1">
    <property type="nucleotide sequence ID" value="NZ_CP011402.1"/>
</dbReference>
<dbReference type="InterPro" id="IPR050180">
    <property type="entry name" value="RNR_Ribonuclease"/>
</dbReference>
<keyword evidence="5 8" id="KW-0378">Hydrolase</keyword>
<proteinExistence type="inferred from homology"/>
<evidence type="ECO:0000313" key="10">
    <source>
        <dbReference type="EMBL" id="SEO80912.1"/>
    </source>
</evidence>
<keyword evidence="7 8" id="KW-0694">RNA-binding</keyword>
<dbReference type="PANTHER" id="PTHR23355:SF9">
    <property type="entry name" value="DIS3-LIKE EXONUCLEASE 2"/>
    <property type="match status" value="1"/>
</dbReference>
<dbReference type="InterPro" id="IPR004476">
    <property type="entry name" value="RNase_II/RNase_R"/>
</dbReference>
<dbReference type="GO" id="GO:0005829">
    <property type="term" value="C:cytosol"/>
    <property type="evidence" value="ECO:0007669"/>
    <property type="project" value="TreeGrafter"/>
</dbReference>
<dbReference type="STRING" id="79604.AAY81_04170"/>
<comment type="catalytic activity">
    <reaction evidence="1 8">
        <text>Exonucleolytic cleavage in the 3'- to 5'-direction to yield nucleoside 5'-phosphates.</text>
        <dbReference type="EC" id="3.1.13.1"/>
    </reaction>
</comment>
<dbReference type="NCBIfam" id="TIGR00358">
    <property type="entry name" value="3_prime_RNase"/>
    <property type="match status" value="1"/>
</dbReference>
<evidence type="ECO:0000256" key="8">
    <source>
        <dbReference type="HAMAP-Rule" id="MF_01895"/>
    </source>
</evidence>
<organism evidence="10 11">
    <name type="scientific">Denitrobacterium detoxificans</name>
    <dbReference type="NCBI Taxonomy" id="79604"/>
    <lineage>
        <taxon>Bacteria</taxon>
        <taxon>Bacillati</taxon>
        <taxon>Actinomycetota</taxon>
        <taxon>Coriobacteriia</taxon>
        <taxon>Eggerthellales</taxon>
        <taxon>Eggerthellaceae</taxon>
        <taxon>Denitrobacterium</taxon>
    </lineage>
</organism>
<keyword evidence="3 8" id="KW-0963">Cytoplasm</keyword>
<dbReference type="InterPro" id="IPR011805">
    <property type="entry name" value="RNase_R"/>
</dbReference>
<feature type="domain" description="S1 motif" evidence="9">
    <location>
        <begin position="600"/>
        <end position="680"/>
    </location>
</feature>
<keyword evidence="11" id="KW-1185">Reference proteome</keyword>
<comment type="function">
    <text evidence="8">3'-5' exoribonuclease that releases 5'-nucleoside monophosphates and is involved in maturation of structured RNAs.</text>
</comment>
<keyword evidence="4 8" id="KW-0540">Nuclease</keyword>
<evidence type="ECO:0000313" key="11">
    <source>
        <dbReference type="Proteomes" id="UP000182975"/>
    </source>
</evidence>
<evidence type="ECO:0000256" key="7">
    <source>
        <dbReference type="ARBA" id="ARBA00022884"/>
    </source>
</evidence>
<dbReference type="Pfam" id="PF00575">
    <property type="entry name" value="S1"/>
    <property type="match status" value="1"/>
</dbReference>
<dbReference type="KEGG" id="ddt:AAY81_04170"/>
<dbReference type="OrthoDB" id="5800376at2"/>
<dbReference type="InterPro" id="IPR003029">
    <property type="entry name" value="S1_domain"/>
</dbReference>
<evidence type="ECO:0000256" key="3">
    <source>
        <dbReference type="ARBA" id="ARBA00022490"/>
    </source>
</evidence>
<evidence type="ECO:0000256" key="4">
    <source>
        <dbReference type="ARBA" id="ARBA00022722"/>
    </source>
</evidence>
<dbReference type="Pfam" id="PF08206">
    <property type="entry name" value="OB_RNB"/>
    <property type="match status" value="1"/>
</dbReference>
<evidence type="ECO:0000259" key="9">
    <source>
        <dbReference type="PROSITE" id="PS50126"/>
    </source>
</evidence>
<dbReference type="GO" id="GO:0008859">
    <property type="term" value="F:exoribonuclease II activity"/>
    <property type="evidence" value="ECO:0007669"/>
    <property type="project" value="UniProtKB-UniRule"/>
</dbReference>
<dbReference type="Pfam" id="PF17876">
    <property type="entry name" value="CSD2"/>
    <property type="match status" value="1"/>
</dbReference>
<gene>
    <name evidence="8" type="primary">rnr</name>
    <name evidence="10" type="ORF">SAMN02910314_01275</name>
</gene>
<dbReference type="Proteomes" id="UP000182975">
    <property type="component" value="Unassembled WGS sequence"/>
</dbReference>
<dbReference type="InterPro" id="IPR001900">
    <property type="entry name" value="RNase_II/R"/>
</dbReference>
<dbReference type="InterPro" id="IPR040476">
    <property type="entry name" value="CSD2"/>
</dbReference>
<dbReference type="InterPro" id="IPR012340">
    <property type="entry name" value="NA-bd_OB-fold"/>
</dbReference>
<dbReference type="GO" id="GO:0003723">
    <property type="term" value="F:RNA binding"/>
    <property type="evidence" value="ECO:0007669"/>
    <property type="project" value="UniProtKB-UniRule"/>
</dbReference>
<dbReference type="PROSITE" id="PS50126">
    <property type="entry name" value="S1"/>
    <property type="match status" value="1"/>
</dbReference>
<name>A0A172RXM4_9ACTN</name>
<dbReference type="SMART" id="SM00357">
    <property type="entry name" value="CSP"/>
    <property type="match status" value="1"/>
</dbReference>
<dbReference type="SMART" id="SM00316">
    <property type="entry name" value="S1"/>
    <property type="match status" value="1"/>
</dbReference>
<protein>
    <recommendedName>
        <fullName evidence="8">Ribonuclease R</fullName>
        <shortName evidence="8">RNase R</shortName>
        <ecNumber evidence="8">3.1.13.1</ecNumber>
    </recommendedName>
</protein>
<evidence type="ECO:0000256" key="5">
    <source>
        <dbReference type="ARBA" id="ARBA00022801"/>
    </source>
</evidence>
<dbReference type="AlphaFoldDB" id="A0A172RXM4"/>
<dbReference type="InterPro" id="IPR013223">
    <property type="entry name" value="RNase_B_OB_dom"/>
</dbReference>
<dbReference type="SUPFAM" id="SSF50249">
    <property type="entry name" value="Nucleic acid-binding proteins"/>
    <property type="match status" value="4"/>
</dbReference>
<dbReference type="Pfam" id="PF00773">
    <property type="entry name" value="RNB"/>
    <property type="match status" value="1"/>
</dbReference>
<evidence type="ECO:0000256" key="6">
    <source>
        <dbReference type="ARBA" id="ARBA00022839"/>
    </source>
</evidence>
<dbReference type="InterPro" id="IPR011129">
    <property type="entry name" value="CSD"/>
</dbReference>
<sequence>MPRSRRNTRRRPKSNPRGVISILPDGFGFVQTAEGEFFVPASKIGGAFDGDEVELVPIRVNHDRPQAGKSHNQVGERPSARVVAVVHRAHETLIGRYEVADPFGVVVPSDRRIPYDVFTMRADNPDIPDGAIVRVRLNAFPSRKSAATGVVEEVLGMSADDPGMDVEAVIGRYRLETTFSEGAIEQANRASVCESDALAHGYRDIRDRFVFTVDPVDARDFDDALSLQELPEGGFLLGVHIADVAHYVPWDSSVDLDARRRATSVYAVDRVIPMVPEHLSNDICSLVPGATRRAMTVDIRMTPSWQVEHVEAYESLIVSQARLSYEQAQCYIDAEDAQHARLLARREDEPHAAMPLSDRSSELLFDALRSLNAMAHARMARRQAKGGMDFSSREAKVVLDGEGAAVDVRIRVKTDATSCIEEAMILCNECVAEMLRDAESPSVFRVHDAPSSDALADLVGVLHEFGYDREVAPERVVAGNRHALQGMLALAKGRPEEELVSSLVLRSMKRAEYRPRCEEHYGLASEAYCHFTSPIRRYPDLVVHRALKALIHGESVLSASQVESLSWISEHSSKMERIADACARETQEIKLVEYMARYVGQTLHGIVSGVTSYGLYVRFDTTCEGFLPVRFLGFDYFTFDAQHHRLVGQDTNRSYRLGQPLRVIVHDAPAHARKLDLRLA</sequence>
<accession>A0A172RXM4</accession>
<dbReference type="HAMAP" id="MF_01895">
    <property type="entry name" value="RNase_R"/>
    <property type="match status" value="1"/>
</dbReference>
<keyword evidence="6 8" id="KW-0269">Exonuclease</keyword>
<dbReference type="EMBL" id="FOEC01000007">
    <property type="protein sequence ID" value="SEO80912.1"/>
    <property type="molecule type" value="Genomic_DNA"/>
</dbReference>
<comment type="subcellular location">
    <subcellularLocation>
        <location evidence="2 8">Cytoplasm</location>
    </subcellularLocation>
</comment>
<evidence type="ECO:0000256" key="2">
    <source>
        <dbReference type="ARBA" id="ARBA00004496"/>
    </source>
</evidence>
<dbReference type="GO" id="GO:0006402">
    <property type="term" value="P:mRNA catabolic process"/>
    <property type="evidence" value="ECO:0007669"/>
    <property type="project" value="TreeGrafter"/>
</dbReference>
<dbReference type="SMART" id="SM00955">
    <property type="entry name" value="RNB"/>
    <property type="match status" value="1"/>
</dbReference>
<dbReference type="EC" id="3.1.13.1" evidence="8"/>